<reference evidence="1" key="1">
    <citation type="submission" date="2022-04" db="EMBL/GenBank/DDBJ databases">
        <title>A functionally conserved STORR gene fusion in Papaver species that diverged 16.8 million years ago.</title>
        <authorList>
            <person name="Catania T."/>
        </authorList>
    </citation>
    <scope>NUCLEOTIDE SEQUENCE</scope>
    <source>
        <strain evidence="1">S-188037</strain>
    </source>
</reference>
<accession>A0AAD4RWU5</accession>
<organism evidence="1 2">
    <name type="scientific">Papaver atlanticum</name>
    <dbReference type="NCBI Taxonomy" id="357466"/>
    <lineage>
        <taxon>Eukaryota</taxon>
        <taxon>Viridiplantae</taxon>
        <taxon>Streptophyta</taxon>
        <taxon>Embryophyta</taxon>
        <taxon>Tracheophyta</taxon>
        <taxon>Spermatophyta</taxon>
        <taxon>Magnoliopsida</taxon>
        <taxon>Ranunculales</taxon>
        <taxon>Papaveraceae</taxon>
        <taxon>Papaveroideae</taxon>
        <taxon>Papaver</taxon>
    </lineage>
</organism>
<evidence type="ECO:0000313" key="2">
    <source>
        <dbReference type="Proteomes" id="UP001202328"/>
    </source>
</evidence>
<dbReference type="AlphaFoldDB" id="A0AAD4RWU5"/>
<evidence type="ECO:0000313" key="1">
    <source>
        <dbReference type="EMBL" id="KAI3837643.1"/>
    </source>
</evidence>
<dbReference type="Proteomes" id="UP001202328">
    <property type="component" value="Unassembled WGS sequence"/>
</dbReference>
<protein>
    <submittedName>
        <fullName evidence="1">Uncharacterized protein</fullName>
    </submittedName>
</protein>
<gene>
    <name evidence="1" type="ORF">MKW98_027002</name>
</gene>
<comment type="caution">
    <text evidence="1">The sequence shown here is derived from an EMBL/GenBank/DDBJ whole genome shotgun (WGS) entry which is preliminary data.</text>
</comment>
<proteinExistence type="predicted"/>
<keyword evidence="2" id="KW-1185">Reference proteome</keyword>
<feature type="non-terminal residue" evidence="1">
    <location>
        <position position="101"/>
    </location>
</feature>
<sequence>YPCSIMVAILLLRSLHRETRGWAEHLELLICQTEGYNLSSHRPSREELSLVGIPGAEDNKQGTCSFLLQSLLSPRVHTSICHSVMLLKRILTTLYASAEAC</sequence>
<name>A0AAD4RWU5_9MAGN</name>
<dbReference type="EMBL" id="JAJJMB010017545">
    <property type="protein sequence ID" value="KAI3837643.1"/>
    <property type="molecule type" value="Genomic_DNA"/>
</dbReference>